<dbReference type="InterPro" id="IPR002935">
    <property type="entry name" value="SAM_O-MeTrfase"/>
</dbReference>
<feature type="coiled-coil region" evidence="7">
    <location>
        <begin position="18"/>
        <end position="52"/>
    </location>
</feature>
<evidence type="ECO:0000256" key="5">
    <source>
        <dbReference type="ARBA" id="ARBA00022691"/>
    </source>
</evidence>
<dbReference type="GO" id="GO:0008171">
    <property type="term" value="F:O-methyltransferase activity"/>
    <property type="evidence" value="ECO:0007669"/>
    <property type="project" value="InterPro"/>
</dbReference>
<feature type="compositionally biased region" description="Acidic residues" evidence="8">
    <location>
        <begin position="635"/>
        <end position="644"/>
    </location>
</feature>
<dbReference type="GO" id="GO:0032259">
    <property type="term" value="P:methylation"/>
    <property type="evidence" value="ECO:0007669"/>
    <property type="project" value="UniProtKB-KW"/>
</dbReference>
<evidence type="ECO:0000256" key="7">
    <source>
        <dbReference type="SAM" id="Coils"/>
    </source>
</evidence>
<protein>
    <submittedName>
        <fullName evidence="9">Caffeoyl-CoA O-methyltransferase At4g26220</fullName>
    </submittedName>
</protein>
<feature type="compositionally biased region" description="Polar residues" evidence="8">
    <location>
        <begin position="568"/>
        <end position="578"/>
    </location>
</feature>
<dbReference type="Pfam" id="PF03398">
    <property type="entry name" value="Ist1"/>
    <property type="match status" value="1"/>
</dbReference>
<feature type="region of interest" description="Disordered" evidence="8">
    <location>
        <begin position="313"/>
        <end position="376"/>
    </location>
</feature>
<keyword evidence="4" id="KW-0808">Transferase</keyword>
<evidence type="ECO:0000256" key="2">
    <source>
        <dbReference type="ARBA" id="ARBA00005536"/>
    </source>
</evidence>
<dbReference type="SUPFAM" id="SSF53335">
    <property type="entry name" value="S-adenosyl-L-methionine-dependent methyltransferases"/>
    <property type="match status" value="1"/>
</dbReference>
<dbReference type="InterPro" id="IPR005061">
    <property type="entry name" value="Ist1"/>
</dbReference>
<dbReference type="InterPro" id="IPR029063">
    <property type="entry name" value="SAM-dependent_MTases_sf"/>
</dbReference>
<keyword evidence="3" id="KW-0489">Methyltransferase</keyword>
<dbReference type="OrthoDB" id="29853at2759"/>
<dbReference type="GO" id="GO:0008757">
    <property type="term" value="F:S-adenosylmethionine-dependent methyltransferase activity"/>
    <property type="evidence" value="ECO:0007669"/>
    <property type="project" value="TreeGrafter"/>
</dbReference>
<feature type="compositionally biased region" description="Polar residues" evidence="8">
    <location>
        <begin position="231"/>
        <end position="267"/>
    </location>
</feature>
<feature type="region of interest" description="Disordered" evidence="8">
    <location>
        <begin position="856"/>
        <end position="1016"/>
    </location>
</feature>
<reference evidence="9" key="1">
    <citation type="submission" date="2018-05" db="EMBL/GenBank/DDBJ databases">
        <title>Draft genome of Mucuna pruriens seed.</title>
        <authorList>
            <person name="Nnadi N.E."/>
            <person name="Vos R."/>
            <person name="Hasami M.H."/>
            <person name="Devisetty U.K."/>
            <person name="Aguiy J.C."/>
        </authorList>
    </citation>
    <scope>NUCLEOTIDE SEQUENCE [LARGE SCALE GENOMIC DNA]</scope>
    <source>
        <strain evidence="9">JCA_2017</strain>
    </source>
</reference>
<feature type="region of interest" description="Disordered" evidence="8">
    <location>
        <begin position="673"/>
        <end position="698"/>
    </location>
</feature>
<evidence type="ECO:0000313" key="9">
    <source>
        <dbReference type="EMBL" id="RDY06971.1"/>
    </source>
</evidence>
<feature type="compositionally biased region" description="Polar residues" evidence="8">
    <location>
        <begin position="586"/>
        <end position="611"/>
    </location>
</feature>
<keyword evidence="5" id="KW-0949">S-adenosyl-L-methionine</keyword>
<evidence type="ECO:0000256" key="4">
    <source>
        <dbReference type="ARBA" id="ARBA00022679"/>
    </source>
</evidence>
<evidence type="ECO:0000256" key="3">
    <source>
        <dbReference type="ARBA" id="ARBA00022603"/>
    </source>
</evidence>
<comment type="caution">
    <text evidence="9">The sequence shown here is derived from an EMBL/GenBank/DDBJ whole genome shotgun (WGS) entry which is preliminary data.</text>
</comment>
<keyword evidence="7" id="KW-0175">Coiled coil</keyword>
<dbReference type="PROSITE" id="PS51682">
    <property type="entry name" value="SAM_OMT_I"/>
    <property type="match status" value="1"/>
</dbReference>
<evidence type="ECO:0000256" key="8">
    <source>
        <dbReference type="SAM" id="MobiDB-lite"/>
    </source>
</evidence>
<gene>
    <name evidence="9" type="ORF">CR513_08974</name>
</gene>
<proteinExistence type="inferred from homology"/>
<feature type="region of interest" description="Disordered" evidence="8">
    <location>
        <begin position="543"/>
        <end position="562"/>
    </location>
</feature>
<dbReference type="Gene3D" id="1.20.1260.60">
    <property type="entry name" value="Vacuolar protein sorting-associated protein Ist1"/>
    <property type="match status" value="1"/>
</dbReference>
<feature type="compositionally biased region" description="Basic and acidic residues" evidence="8">
    <location>
        <begin position="860"/>
        <end position="873"/>
    </location>
</feature>
<feature type="compositionally biased region" description="Basic and acidic residues" evidence="8">
    <location>
        <begin position="339"/>
        <end position="354"/>
    </location>
</feature>
<dbReference type="STRING" id="157652.A0A371HVZ6"/>
<sequence length="1324" mass="145892">MLHRSFKPPNKTALKLAVSRIKLLKNKREAQVKQLKRELAQLLESGQDQTARIRVEHVVREEKMMAAYDLVEIYCELIAARLPMIESQKNCPIDLKEAVSSVIFATPRCSDIPELMDVKKQITSKYGKEFVSAAVELRPDCGLVEKLSAKAPDGPTKIKILAAIAEEHNIKWEPKLFGENDVKSSQDLLVGPSTLAYTEPSQIHVQPVHDERDPSNLRASSQLQPMHHASTDSYEQTASGTTRKDQSTTSGLSNQEIKSSGTGSQEMAIQHSYSENKSAFPLSRQNWNMEFKDAASAAQAAAESAERASMAARAAAELSNRENMSRQYSSESHSSSVSRLRDERPQEYAFHDNKNLSTGSVDSNYHRSSSGMHKEQITGREQDNLVGAPNEHYRNSRENVVKHAQSDSLMSGSAFGDSKPFTDGSQMADIYQHSDSFEQKNSDLHEMSIKMPADRDEEDFVNDLYGDGDLNAENNYHFGDAGTIRQSRKSSSSHFITPTDDDSDNLDLDGWKTRNKAVEDFFVTDEVNTQRNIMETSSYNDTTVVFDDSGSEDDDHKFDVDKKYNGEGSSLFSSSPARKSQVDPLENTNSWSHGQNIDTKGTSYSTQSHFSVVSERLTESPISSEKEDLLPVTFDDSDDPGSDSDVDLVKSKVSGISDYGNSFLDQIANHGALGSSSRNEKNVGPDRQSWLSPSPVGSDTVVEHFETKVDTPTVSEKNFGYDDLLASQPPSKERSSKSGLDLKENNDTETLEPYRIESGKELNYGTLMGGLRNKGFKRPPYIKNTLDDVSSSLGDTSVQNERSLSTVRTSIGFDAPVQDKYTREVSRGNSTVGLGAHNISSDFDSYDVVANSPETLASTHEPHIPKEQSEGKKKSSSRASATYFDSDNSDSEDKLPKQNSPSLARPVSGISRRTSPSSKAGTGLSSKDAPSSKASVTPATTLGWKSSRTSYESNNQNASSIRKSSENWTGSKPVSAENKATGPVVEPNRSLDGGILKSSARVQPSSSPKTVVKDNEEGQEALKSLHSFGDTPSKEKGGHVHPKLPDYDSFAAHFLSLKKGLKLQHSKLIQVLLSRLIMLVLLDSREMENIKDPSIYRNPVILQSEDLTKYILETAVYPREPKPLKELREATSNPPWGFIATLPDAGQLITLLLKLLNPKKTIEVGVFTGYSLLLTALNIPDDGKITAIDIDRKAYEVGLPVIKKAGVEHKINFIESPALPILDKLLEDPANEGSFDFAFIDADKENYLNYHERLIKLVKVGGLLIYDNTLWGGRVSWPEDKVAPHNKPGTDAAIEFNKRITNDSRVEFALTSVGDGLNICRRVA</sequence>
<dbReference type="Pfam" id="PF01596">
    <property type="entry name" value="Methyltransf_3"/>
    <property type="match status" value="1"/>
</dbReference>
<name>A0A371HVZ6_MUCPR</name>
<comment type="similarity">
    <text evidence="6">Belongs to the class I-like SAM-binding methyltransferase superfamily. Cation-dependent O-methyltransferase family.</text>
</comment>
<feature type="compositionally biased region" description="Polar residues" evidence="8">
    <location>
        <begin position="355"/>
        <end position="371"/>
    </location>
</feature>
<evidence type="ECO:0000313" key="10">
    <source>
        <dbReference type="Proteomes" id="UP000257109"/>
    </source>
</evidence>
<feature type="region of interest" description="Disordered" evidence="8">
    <location>
        <begin position="568"/>
        <end position="644"/>
    </location>
</feature>
<dbReference type="PANTHER" id="PTHR10509:SF87">
    <property type="entry name" value="CAFFEOYL-COA 3-O-METHYLTRANSFERASE"/>
    <property type="match status" value="1"/>
</dbReference>
<dbReference type="PANTHER" id="PTHR10509">
    <property type="entry name" value="O-METHYLTRANSFERASE-RELATED"/>
    <property type="match status" value="1"/>
</dbReference>
<dbReference type="GO" id="GO:0015031">
    <property type="term" value="P:protein transport"/>
    <property type="evidence" value="ECO:0007669"/>
    <property type="project" value="InterPro"/>
</dbReference>
<feature type="region of interest" description="Disordered" evidence="8">
    <location>
        <begin position="199"/>
        <end position="267"/>
    </location>
</feature>
<accession>A0A371HVZ6</accession>
<keyword evidence="10" id="KW-1185">Reference proteome</keyword>
<organism evidence="9 10">
    <name type="scientific">Mucuna pruriens</name>
    <name type="common">Velvet bean</name>
    <name type="synonym">Dolichos pruriens</name>
    <dbReference type="NCBI Taxonomy" id="157652"/>
    <lineage>
        <taxon>Eukaryota</taxon>
        <taxon>Viridiplantae</taxon>
        <taxon>Streptophyta</taxon>
        <taxon>Embryophyta</taxon>
        <taxon>Tracheophyta</taxon>
        <taxon>Spermatophyta</taxon>
        <taxon>Magnoliopsida</taxon>
        <taxon>eudicotyledons</taxon>
        <taxon>Gunneridae</taxon>
        <taxon>Pentapetalae</taxon>
        <taxon>rosids</taxon>
        <taxon>fabids</taxon>
        <taxon>Fabales</taxon>
        <taxon>Fabaceae</taxon>
        <taxon>Papilionoideae</taxon>
        <taxon>50 kb inversion clade</taxon>
        <taxon>NPAAA clade</taxon>
        <taxon>indigoferoid/millettioid clade</taxon>
        <taxon>Phaseoleae</taxon>
        <taxon>Mucuna</taxon>
    </lineage>
</organism>
<feature type="compositionally biased region" description="Basic and acidic residues" evidence="8">
    <location>
        <begin position="731"/>
        <end position="755"/>
    </location>
</feature>
<comment type="similarity">
    <text evidence="2">Belongs to the IST1 family.</text>
</comment>
<dbReference type="Gene3D" id="3.40.50.150">
    <property type="entry name" value="Vaccinia Virus protein VP39"/>
    <property type="match status" value="1"/>
</dbReference>
<evidence type="ECO:0000256" key="1">
    <source>
        <dbReference type="ARBA" id="ARBA00002334"/>
    </source>
</evidence>
<feature type="compositionally biased region" description="Low complexity" evidence="8">
    <location>
        <begin position="325"/>
        <end position="338"/>
    </location>
</feature>
<dbReference type="EMBL" id="QJKJ01001574">
    <property type="protein sequence ID" value="RDY06971.1"/>
    <property type="molecule type" value="Genomic_DNA"/>
</dbReference>
<dbReference type="InterPro" id="IPR042277">
    <property type="entry name" value="IST1-like"/>
</dbReference>
<feature type="region of interest" description="Disordered" evidence="8">
    <location>
        <begin position="716"/>
        <end position="755"/>
    </location>
</feature>
<feature type="region of interest" description="Disordered" evidence="8">
    <location>
        <begin position="485"/>
        <end position="504"/>
    </location>
</feature>
<feature type="compositionally biased region" description="Polar residues" evidence="8">
    <location>
        <begin position="1000"/>
        <end position="1009"/>
    </location>
</feature>
<evidence type="ECO:0000256" key="6">
    <source>
        <dbReference type="ARBA" id="ARBA00023453"/>
    </source>
</evidence>
<comment type="function">
    <text evidence="1">Methylates caffeoyl-CoA to feruloyl-CoA and 5-hydroxyferuloyl-CoA to sinapoyl-CoA. Plays a role in the synthesis of feruloylated polysaccharides. Involved in the reinforcement of the plant cell wall. Also involved in the responding to wounding or pathogen challenge by the increased formation of cell wall-bound ferulic acid polymers.</text>
</comment>
<dbReference type="CDD" id="cd02440">
    <property type="entry name" value="AdoMet_MTases"/>
    <property type="match status" value="1"/>
</dbReference>
<dbReference type="InterPro" id="IPR050362">
    <property type="entry name" value="Cation-dep_OMT"/>
</dbReference>
<dbReference type="Proteomes" id="UP000257109">
    <property type="component" value="Unassembled WGS sequence"/>
</dbReference>
<dbReference type="FunFam" id="1.20.1260.60:FF:000003">
    <property type="entry name" value="IST1-like protein isoform A"/>
    <property type="match status" value="1"/>
</dbReference>
<feature type="compositionally biased region" description="Polar residues" evidence="8">
    <location>
        <begin position="911"/>
        <end position="972"/>
    </location>
</feature>